<reference evidence="8" key="1">
    <citation type="submission" date="2023-06" db="EMBL/GenBank/DDBJ databases">
        <title>Genomic analysis of the entomopathogenic nematode Steinernema hermaphroditum.</title>
        <authorList>
            <person name="Schwarz E.M."/>
            <person name="Heppert J.K."/>
            <person name="Baniya A."/>
            <person name="Schwartz H.T."/>
            <person name="Tan C.-H."/>
            <person name="Antoshechkin I."/>
            <person name="Sternberg P.W."/>
            <person name="Goodrich-Blair H."/>
            <person name="Dillman A.R."/>
        </authorList>
    </citation>
    <scope>NUCLEOTIDE SEQUENCE</scope>
    <source>
        <strain evidence="8">PS9179</strain>
        <tissue evidence="8">Whole animal</tissue>
    </source>
</reference>
<accession>A0AA39MBV7</accession>
<keyword evidence="3" id="KW-0810">Translation regulation</keyword>
<protein>
    <recommendedName>
        <fullName evidence="6">eIF-4F 25 kDa subunit</fullName>
    </recommendedName>
</protein>
<evidence type="ECO:0000256" key="6">
    <source>
        <dbReference type="ARBA" id="ARBA00032656"/>
    </source>
</evidence>
<dbReference type="Gene3D" id="3.30.760.10">
    <property type="entry name" value="RNA Cap, Translation Initiation Factor Eif4e"/>
    <property type="match status" value="1"/>
</dbReference>
<organism evidence="8 9">
    <name type="scientific">Steinernema hermaphroditum</name>
    <dbReference type="NCBI Taxonomy" id="289476"/>
    <lineage>
        <taxon>Eukaryota</taxon>
        <taxon>Metazoa</taxon>
        <taxon>Ecdysozoa</taxon>
        <taxon>Nematoda</taxon>
        <taxon>Chromadorea</taxon>
        <taxon>Rhabditida</taxon>
        <taxon>Tylenchina</taxon>
        <taxon>Panagrolaimomorpha</taxon>
        <taxon>Strongyloidoidea</taxon>
        <taxon>Steinernematidae</taxon>
        <taxon>Steinernema</taxon>
    </lineage>
</organism>
<dbReference type="PROSITE" id="PS00813">
    <property type="entry name" value="IF4E"/>
    <property type="match status" value="1"/>
</dbReference>
<gene>
    <name evidence="8" type="ORF">QR680_010481</name>
</gene>
<sequence>MDLESYSKRFPVINFDNFKKSNGYCVTMPGNCEEALEDLDQLIKTSLKENEFTRRRRNHLMIEDFVKYPLKPSLQSLENTFVMWYLERPKNREWKDCVKEVGAFQTLQGFFILYNAVSPPSHLRNGHDYMLFKEGVKPMWEDEKNRKGGRWRVSVDVQRKEYLVRTDSYWYELAMAFIRGIFTDDDNVLGIVVNRRIKADKISVWTRDAKNKATNARIGRELRALLDIPTSGNMLYTPHSVQEEGL</sequence>
<evidence type="ECO:0000256" key="5">
    <source>
        <dbReference type="ARBA" id="ARBA00022917"/>
    </source>
</evidence>
<dbReference type="GO" id="GO:0016281">
    <property type="term" value="C:eukaryotic translation initiation factor 4F complex"/>
    <property type="evidence" value="ECO:0007669"/>
    <property type="project" value="TreeGrafter"/>
</dbReference>
<dbReference type="GO" id="GO:0003743">
    <property type="term" value="F:translation initiation factor activity"/>
    <property type="evidence" value="ECO:0007669"/>
    <property type="project" value="UniProtKB-KW"/>
</dbReference>
<evidence type="ECO:0000256" key="4">
    <source>
        <dbReference type="ARBA" id="ARBA00022884"/>
    </source>
</evidence>
<evidence type="ECO:0000313" key="8">
    <source>
        <dbReference type="EMBL" id="KAK0427895.1"/>
    </source>
</evidence>
<dbReference type="SUPFAM" id="SSF55418">
    <property type="entry name" value="eIF4e-like"/>
    <property type="match status" value="1"/>
</dbReference>
<dbReference type="PANTHER" id="PTHR11960:SF8">
    <property type="entry name" value="EUKARYOTIC TRANSLATION INITIATION FACTOR 4E1-RELATED"/>
    <property type="match status" value="1"/>
</dbReference>
<keyword evidence="9" id="KW-1185">Reference proteome</keyword>
<dbReference type="GO" id="GO:0006417">
    <property type="term" value="P:regulation of translation"/>
    <property type="evidence" value="ECO:0007669"/>
    <property type="project" value="UniProtKB-KW"/>
</dbReference>
<dbReference type="InterPro" id="IPR023398">
    <property type="entry name" value="TIF_eIF4e-like"/>
</dbReference>
<evidence type="ECO:0000256" key="7">
    <source>
        <dbReference type="RuleBase" id="RU004374"/>
    </source>
</evidence>
<dbReference type="InterPro" id="IPR001040">
    <property type="entry name" value="TIF_eIF_4E"/>
</dbReference>
<dbReference type="PANTHER" id="PTHR11960">
    <property type="entry name" value="EUKARYOTIC TRANSLATION INITIATION FACTOR 4E RELATED"/>
    <property type="match status" value="1"/>
</dbReference>
<dbReference type="Pfam" id="PF01652">
    <property type="entry name" value="IF4E"/>
    <property type="match status" value="1"/>
</dbReference>
<proteinExistence type="inferred from homology"/>
<dbReference type="InterPro" id="IPR019770">
    <property type="entry name" value="TIF_eIF_4E_CS"/>
</dbReference>
<keyword evidence="4 7" id="KW-0694">RNA-binding</keyword>
<keyword evidence="2 7" id="KW-0396">Initiation factor</keyword>
<evidence type="ECO:0000256" key="2">
    <source>
        <dbReference type="ARBA" id="ARBA00022540"/>
    </source>
</evidence>
<evidence type="ECO:0000313" key="9">
    <source>
        <dbReference type="Proteomes" id="UP001175271"/>
    </source>
</evidence>
<dbReference type="Proteomes" id="UP001175271">
    <property type="component" value="Unassembled WGS sequence"/>
</dbReference>
<comment type="similarity">
    <text evidence="1 7">Belongs to the eukaryotic initiation factor 4E family.</text>
</comment>
<dbReference type="AlphaFoldDB" id="A0AA39MBV7"/>
<comment type="caution">
    <text evidence="8">The sequence shown here is derived from an EMBL/GenBank/DDBJ whole genome shotgun (WGS) entry which is preliminary data.</text>
</comment>
<evidence type="ECO:0000256" key="3">
    <source>
        <dbReference type="ARBA" id="ARBA00022845"/>
    </source>
</evidence>
<dbReference type="GO" id="GO:0000340">
    <property type="term" value="F:RNA 7-methylguanosine cap binding"/>
    <property type="evidence" value="ECO:0007669"/>
    <property type="project" value="TreeGrafter"/>
</dbReference>
<name>A0AA39MBV7_9BILA</name>
<evidence type="ECO:0000256" key="1">
    <source>
        <dbReference type="ARBA" id="ARBA00009860"/>
    </source>
</evidence>
<keyword evidence="5 7" id="KW-0648">Protein biosynthesis</keyword>
<dbReference type="EMBL" id="JAUCMV010000001">
    <property type="protein sequence ID" value="KAK0427895.1"/>
    <property type="molecule type" value="Genomic_DNA"/>
</dbReference>